<evidence type="ECO:0000313" key="8">
    <source>
        <dbReference type="Proteomes" id="UP001556709"/>
    </source>
</evidence>
<dbReference type="Pfam" id="PF00005">
    <property type="entry name" value="ABC_tran"/>
    <property type="match status" value="1"/>
</dbReference>
<sequence length="316" mass="35486">MDSAAVIEVSDLRHSYSSVEALRGVSFSVPKGSFFALLGPNGAGKTTLVHALCTLLRPSGGNVSVAGLDVRRAPRAVRRSLGLVFQEASLDDRLTVFENLIFHARIYQVPRQERRRRAWKVLALVELEQWANAPVSDLSRGMKRRLEIGRAMLHEPTLVVLDEPTTGLDVQSRRRIWEYLERLQKDHGVTLLLTTHQISEAEGADWVAIIDQGRLQALDHPARLRQGIGGKLINLQIGDDAFRQALSDRFPGKCKQRDSVIQIEAEDPDSLLRELVADEHQWRMVDGLEVVDPSLEDVFINLTGRELRDRTANLSR</sequence>
<dbReference type="SUPFAM" id="SSF52540">
    <property type="entry name" value="P-loop containing nucleoside triphosphate hydrolases"/>
    <property type="match status" value="1"/>
</dbReference>
<protein>
    <submittedName>
        <fullName evidence="7">ABC transporter ATP-binding protein</fullName>
    </submittedName>
</protein>
<dbReference type="SMART" id="SM00382">
    <property type="entry name" value="AAA"/>
    <property type="match status" value="1"/>
</dbReference>
<dbReference type="InterPro" id="IPR027417">
    <property type="entry name" value="P-loop_NTPase"/>
</dbReference>
<evidence type="ECO:0000256" key="4">
    <source>
        <dbReference type="ARBA" id="ARBA00022741"/>
    </source>
</evidence>
<evidence type="ECO:0000259" key="6">
    <source>
        <dbReference type="PROSITE" id="PS50893"/>
    </source>
</evidence>
<comment type="caution">
    <text evidence="7">The sequence shown here is derived from an EMBL/GenBank/DDBJ whole genome shotgun (WGS) entry which is preliminary data.</text>
</comment>
<dbReference type="RefSeq" id="WP_367959198.1">
    <property type="nucleotide sequence ID" value="NZ_JBAKFH010000001.1"/>
</dbReference>
<dbReference type="PROSITE" id="PS50893">
    <property type="entry name" value="ABC_TRANSPORTER_2"/>
    <property type="match status" value="1"/>
</dbReference>
<dbReference type="InterPro" id="IPR050763">
    <property type="entry name" value="ABC_transporter_ATP-binding"/>
</dbReference>
<name>A0ABV3TCY9_9GAMM</name>
<keyword evidence="2" id="KW-0813">Transport</keyword>
<dbReference type="EMBL" id="JBAKFM010000003">
    <property type="protein sequence ID" value="MEX0469483.1"/>
    <property type="molecule type" value="Genomic_DNA"/>
</dbReference>
<reference evidence="7 8" key="1">
    <citation type="submission" date="2024-02" db="EMBL/GenBank/DDBJ databases">
        <title>New especies of Spiribacter isolated from saline water.</title>
        <authorList>
            <person name="Leon M.J."/>
            <person name="De La Haba R."/>
            <person name="Sanchez-Porro C."/>
            <person name="Ventosa A."/>
        </authorList>
    </citation>
    <scope>NUCLEOTIDE SEQUENCE [LARGE SCALE GENOMIC DNA]</scope>
    <source>
        <strain evidence="8">ag22IC6-390</strain>
    </source>
</reference>
<dbReference type="PANTHER" id="PTHR42711:SF5">
    <property type="entry name" value="ABC TRANSPORTER ATP-BINDING PROTEIN NATA"/>
    <property type="match status" value="1"/>
</dbReference>
<keyword evidence="4" id="KW-0547">Nucleotide-binding</keyword>
<dbReference type="InterPro" id="IPR003593">
    <property type="entry name" value="AAA+_ATPase"/>
</dbReference>
<dbReference type="PANTHER" id="PTHR42711">
    <property type="entry name" value="ABC TRANSPORTER ATP-BINDING PROTEIN"/>
    <property type="match status" value="1"/>
</dbReference>
<gene>
    <name evidence="7" type="ORF">V6X73_07075</name>
</gene>
<evidence type="ECO:0000313" key="7">
    <source>
        <dbReference type="EMBL" id="MEX0469483.1"/>
    </source>
</evidence>
<comment type="similarity">
    <text evidence="1">Belongs to the ABC transporter superfamily.</text>
</comment>
<evidence type="ECO:0000256" key="3">
    <source>
        <dbReference type="ARBA" id="ARBA00022458"/>
    </source>
</evidence>
<proteinExistence type="inferred from homology"/>
<feature type="domain" description="ABC transporter" evidence="6">
    <location>
        <begin position="7"/>
        <end position="237"/>
    </location>
</feature>
<keyword evidence="3" id="KW-0536">Nodulation</keyword>
<accession>A0ABV3TCY9</accession>
<dbReference type="GO" id="GO:0005524">
    <property type="term" value="F:ATP binding"/>
    <property type="evidence" value="ECO:0007669"/>
    <property type="project" value="UniProtKB-KW"/>
</dbReference>
<evidence type="ECO:0000256" key="1">
    <source>
        <dbReference type="ARBA" id="ARBA00005417"/>
    </source>
</evidence>
<evidence type="ECO:0000256" key="5">
    <source>
        <dbReference type="ARBA" id="ARBA00022840"/>
    </source>
</evidence>
<dbReference type="Gene3D" id="3.40.50.300">
    <property type="entry name" value="P-loop containing nucleotide triphosphate hydrolases"/>
    <property type="match status" value="1"/>
</dbReference>
<keyword evidence="8" id="KW-1185">Reference proteome</keyword>
<dbReference type="Proteomes" id="UP001556709">
    <property type="component" value="Unassembled WGS sequence"/>
</dbReference>
<dbReference type="InterPro" id="IPR003439">
    <property type="entry name" value="ABC_transporter-like_ATP-bd"/>
</dbReference>
<evidence type="ECO:0000256" key="2">
    <source>
        <dbReference type="ARBA" id="ARBA00022448"/>
    </source>
</evidence>
<organism evidence="7 8">
    <name type="scientific">Spiribacter pallidus</name>
    <dbReference type="NCBI Taxonomy" id="1987936"/>
    <lineage>
        <taxon>Bacteria</taxon>
        <taxon>Pseudomonadati</taxon>
        <taxon>Pseudomonadota</taxon>
        <taxon>Gammaproteobacteria</taxon>
        <taxon>Chromatiales</taxon>
        <taxon>Ectothiorhodospiraceae</taxon>
        <taxon>Spiribacter</taxon>
    </lineage>
</organism>
<keyword evidence="5 7" id="KW-0067">ATP-binding</keyword>